<keyword evidence="5" id="KW-1185">Reference proteome</keyword>
<evidence type="ECO:0000256" key="1">
    <source>
        <dbReference type="ARBA" id="ARBA00007525"/>
    </source>
</evidence>
<reference evidence="4" key="1">
    <citation type="submission" date="2023-05" db="EMBL/GenBank/DDBJ databases">
        <authorList>
            <person name="Stuckert A."/>
        </authorList>
    </citation>
    <scope>NUCLEOTIDE SEQUENCE</scope>
</reference>
<dbReference type="PANTHER" id="PTHR15073">
    <property type="entry name" value="MICROTUBULE-ASSOCIATED PROTEIN"/>
    <property type="match status" value="1"/>
</dbReference>
<dbReference type="Proteomes" id="UP001162483">
    <property type="component" value="Unassembled WGS sequence"/>
</dbReference>
<proteinExistence type="inferred from homology"/>
<comment type="caution">
    <text evidence="4">The sequence shown here is derived from an EMBL/GenBank/DDBJ whole genome shotgun (WGS) entry which is preliminary data.</text>
</comment>
<dbReference type="EMBL" id="CATNWA010014159">
    <property type="protein sequence ID" value="CAI9568277.1"/>
    <property type="molecule type" value="Genomic_DNA"/>
</dbReference>
<dbReference type="InterPro" id="IPR051483">
    <property type="entry name" value="MAP7_domain-containing"/>
</dbReference>
<evidence type="ECO:0000256" key="3">
    <source>
        <dbReference type="SAM" id="MobiDB-lite"/>
    </source>
</evidence>
<evidence type="ECO:0000256" key="2">
    <source>
        <dbReference type="ARBA" id="ARBA00023054"/>
    </source>
</evidence>
<keyword evidence="2" id="KW-0175">Coiled coil</keyword>
<evidence type="ECO:0000313" key="4">
    <source>
        <dbReference type="EMBL" id="CAI9568277.1"/>
    </source>
</evidence>
<gene>
    <name evidence="4" type="ORF">SPARVUS_LOCUS6681214</name>
</gene>
<name>A0ABN9DB62_9NEOB</name>
<organism evidence="4 5">
    <name type="scientific">Staurois parvus</name>
    <dbReference type="NCBI Taxonomy" id="386267"/>
    <lineage>
        <taxon>Eukaryota</taxon>
        <taxon>Metazoa</taxon>
        <taxon>Chordata</taxon>
        <taxon>Craniata</taxon>
        <taxon>Vertebrata</taxon>
        <taxon>Euteleostomi</taxon>
        <taxon>Amphibia</taxon>
        <taxon>Batrachia</taxon>
        <taxon>Anura</taxon>
        <taxon>Neobatrachia</taxon>
        <taxon>Ranoidea</taxon>
        <taxon>Ranidae</taxon>
        <taxon>Staurois</taxon>
    </lineage>
</organism>
<dbReference type="PANTHER" id="PTHR15073:SF2">
    <property type="entry name" value="MAP7 DOMAIN-CONTAINING PROTEIN 1"/>
    <property type="match status" value="1"/>
</dbReference>
<comment type="similarity">
    <text evidence="1">Belongs to the MAP7 family.</text>
</comment>
<feature type="non-terminal residue" evidence="4">
    <location>
        <position position="123"/>
    </location>
</feature>
<feature type="region of interest" description="Disordered" evidence="3">
    <location>
        <begin position="84"/>
        <end position="123"/>
    </location>
</feature>
<feature type="compositionally biased region" description="Basic and acidic residues" evidence="3">
    <location>
        <begin position="114"/>
        <end position="123"/>
    </location>
</feature>
<feature type="compositionally biased region" description="Polar residues" evidence="3">
    <location>
        <begin position="85"/>
        <end position="94"/>
    </location>
</feature>
<feature type="non-terminal residue" evidence="4">
    <location>
        <position position="1"/>
    </location>
</feature>
<sequence length="123" mass="13680">KYESAVNRSTKKTWAEIRQQRWSWAGALNQNTPKGDRNLQLSPWESSIVDRLMTPTLSFLARSRSAANLPGNSRDLSSLVCPRSASASPLTSCNGHKHRCSERRRTTAGSPDVTPRKRSDTSP</sequence>
<evidence type="ECO:0000313" key="5">
    <source>
        <dbReference type="Proteomes" id="UP001162483"/>
    </source>
</evidence>
<accession>A0ABN9DB62</accession>
<protein>
    <submittedName>
        <fullName evidence="4">Uncharacterized protein</fullName>
    </submittedName>
</protein>